<dbReference type="SMART" id="SM00388">
    <property type="entry name" value="HisKA"/>
    <property type="match status" value="1"/>
</dbReference>
<dbReference type="CDD" id="cd00082">
    <property type="entry name" value="HisKA"/>
    <property type="match status" value="1"/>
</dbReference>
<dbReference type="PRINTS" id="PR00344">
    <property type="entry name" value="BCTRLSENSOR"/>
</dbReference>
<feature type="domain" description="PAS" evidence="8">
    <location>
        <begin position="16"/>
        <end position="87"/>
    </location>
</feature>
<dbReference type="InterPro" id="IPR004358">
    <property type="entry name" value="Sig_transdc_His_kin-like_C"/>
</dbReference>
<gene>
    <name evidence="10" type="ORF">J2I46_22620</name>
</gene>
<keyword evidence="6" id="KW-0175">Coiled coil</keyword>
<evidence type="ECO:0000256" key="2">
    <source>
        <dbReference type="ARBA" id="ARBA00012438"/>
    </source>
</evidence>
<evidence type="ECO:0000313" key="11">
    <source>
        <dbReference type="Proteomes" id="UP000664628"/>
    </source>
</evidence>
<feature type="domain" description="PAC" evidence="9">
    <location>
        <begin position="92"/>
        <end position="145"/>
    </location>
</feature>
<dbReference type="PROSITE" id="PS50112">
    <property type="entry name" value="PAS"/>
    <property type="match status" value="2"/>
</dbReference>
<dbReference type="Pfam" id="PF08447">
    <property type="entry name" value="PAS_3"/>
    <property type="match status" value="1"/>
</dbReference>
<feature type="domain" description="Histidine kinase" evidence="7">
    <location>
        <begin position="586"/>
        <end position="812"/>
    </location>
</feature>
<name>A0ABS3JN02_9BACT</name>
<dbReference type="SMART" id="SM00091">
    <property type="entry name" value="PAS"/>
    <property type="match status" value="4"/>
</dbReference>
<organism evidence="10 11">
    <name type="scientific">Fibrella forsythiae</name>
    <dbReference type="NCBI Taxonomy" id="2817061"/>
    <lineage>
        <taxon>Bacteria</taxon>
        <taxon>Pseudomonadati</taxon>
        <taxon>Bacteroidota</taxon>
        <taxon>Cytophagia</taxon>
        <taxon>Cytophagales</taxon>
        <taxon>Spirosomataceae</taxon>
        <taxon>Fibrella</taxon>
    </lineage>
</organism>
<dbReference type="EMBL" id="JAFMYW010000007">
    <property type="protein sequence ID" value="MBO0951395.1"/>
    <property type="molecule type" value="Genomic_DNA"/>
</dbReference>
<evidence type="ECO:0000256" key="3">
    <source>
        <dbReference type="ARBA" id="ARBA00022553"/>
    </source>
</evidence>
<dbReference type="CDD" id="cd00130">
    <property type="entry name" value="PAS"/>
    <property type="match status" value="2"/>
</dbReference>
<dbReference type="InterPro" id="IPR052162">
    <property type="entry name" value="Sensor_kinase/Photoreceptor"/>
</dbReference>
<dbReference type="SMART" id="SM00086">
    <property type="entry name" value="PAC"/>
    <property type="match status" value="4"/>
</dbReference>
<dbReference type="Gene3D" id="1.10.287.130">
    <property type="match status" value="1"/>
</dbReference>
<feature type="coiled-coil region" evidence="6">
    <location>
        <begin position="524"/>
        <end position="579"/>
    </location>
</feature>
<dbReference type="RefSeq" id="WP_207331334.1">
    <property type="nucleotide sequence ID" value="NZ_JAFMYW010000007.1"/>
</dbReference>
<evidence type="ECO:0000256" key="4">
    <source>
        <dbReference type="ARBA" id="ARBA00022679"/>
    </source>
</evidence>
<dbReference type="Gene3D" id="3.30.565.10">
    <property type="entry name" value="Histidine kinase-like ATPase, C-terminal domain"/>
    <property type="match status" value="1"/>
</dbReference>
<dbReference type="InterPro" id="IPR003661">
    <property type="entry name" value="HisK_dim/P_dom"/>
</dbReference>
<keyword evidence="4" id="KW-0808">Transferase</keyword>
<dbReference type="SUPFAM" id="SSF55785">
    <property type="entry name" value="PYP-like sensor domain (PAS domain)"/>
    <property type="match status" value="4"/>
</dbReference>
<keyword evidence="3" id="KW-0597">Phosphoprotein</keyword>
<dbReference type="InterPro" id="IPR013655">
    <property type="entry name" value="PAS_fold_3"/>
</dbReference>
<dbReference type="PANTHER" id="PTHR43304">
    <property type="entry name" value="PHYTOCHROME-LIKE PROTEIN CPH1"/>
    <property type="match status" value="1"/>
</dbReference>
<reference evidence="10 11" key="1">
    <citation type="submission" date="2021-03" db="EMBL/GenBank/DDBJ databases">
        <title>Fibrella sp. HMF5405 genome sequencing and assembly.</title>
        <authorList>
            <person name="Kang H."/>
            <person name="Kim H."/>
            <person name="Bae S."/>
            <person name="Joh K."/>
        </authorList>
    </citation>
    <scope>NUCLEOTIDE SEQUENCE [LARGE SCALE GENOMIC DNA]</scope>
    <source>
        <strain evidence="10 11">HMF5405</strain>
    </source>
</reference>
<protein>
    <recommendedName>
        <fullName evidence="2">histidine kinase</fullName>
        <ecNumber evidence="2">2.7.13.3</ecNumber>
    </recommendedName>
</protein>
<dbReference type="EC" id="2.7.13.3" evidence="2"/>
<dbReference type="SUPFAM" id="SSF55874">
    <property type="entry name" value="ATPase domain of HSP90 chaperone/DNA topoisomerase II/histidine kinase"/>
    <property type="match status" value="1"/>
</dbReference>
<dbReference type="PANTHER" id="PTHR43304:SF1">
    <property type="entry name" value="PAC DOMAIN-CONTAINING PROTEIN"/>
    <property type="match status" value="1"/>
</dbReference>
<feature type="domain" description="PAC" evidence="9">
    <location>
        <begin position="476"/>
        <end position="529"/>
    </location>
</feature>
<dbReference type="Pfam" id="PF00512">
    <property type="entry name" value="HisKA"/>
    <property type="match status" value="1"/>
</dbReference>
<dbReference type="Proteomes" id="UP000664628">
    <property type="component" value="Unassembled WGS sequence"/>
</dbReference>
<dbReference type="Gene3D" id="2.10.70.100">
    <property type="match status" value="1"/>
</dbReference>
<keyword evidence="11" id="KW-1185">Reference proteome</keyword>
<keyword evidence="5" id="KW-0418">Kinase</keyword>
<dbReference type="InterPro" id="IPR036890">
    <property type="entry name" value="HATPase_C_sf"/>
</dbReference>
<dbReference type="InterPro" id="IPR013656">
    <property type="entry name" value="PAS_4"/>
</dbReference>
<dbReference type="InterPro" id="IPR003594">
    <property type="entry name" value="HATPase_dom"/>
</dbReference>
<feature type="domain" description="PAS" evidence="8">
    <location>
        <begin position="276"/>
        <end position="346"/>
    </location>
</feature>
<dbReference type="InterPro" id="IPR000700">
    <property type="entry name" value="PAS-assoc_C"/>
</dbReference>
<dbReference type="InterPro" id="IPR036097">
    <property type="entry name" value="HisK_dim/P_sf"/>
</dbReference>
<dbReference type="NCBIfam" id="TIGR00229">
    <property type="entry name" value="sensory_box"/>
    <property type="match status" value="3"/>
</dbReference>
<proteinExistence type="predicted"/>
<evidence type="ECO:0000256" key="6">
    <source>
        <dbReference type="SAM" id="Coils"/>
    </source>
</evidence>
<dbReference type="Pfam" id="PF08448">
    <property type="entry name" value="PAS_4"/>
    <property type="match status" value="2"/>
</dbReference>
<feature type="domain" description="PAC" evidence="9">
    <location>
        <begin position="222"/>
        <end position="275"/>
    </location>
</feature>
<dbReference type="SMART" id="SM00387">
    <property type="entry name" value="HATPase_c"/>
    <property type="match status" value="1"/>
</dbReference>
<dbReference type="InterPro" id="IPR005467">
    <property type="entry name" value="His_kinase_dom"/>
</dbReference>
<evidence type="ECO:0000313" key="10">
    <source>
        <dbReference type="EMBL" id="MBO0951395.1"/>
    </source>
</evidence>
<evidence type="ECO:0000256" key="1">
    <source>
        <dbReference type="ARBA" id="ARBA00000085"/>
    </source>
</evidence>
<dbReference type="PROSITE" id="PS50109">
    <property type="entry name" value="HIS_KIN"/>
    <property type="match status" value="1"/>
</dbReference>
<sequence length="812" mass="91601">MNHLPKQPEQLTALNERLDINFAIQAAGFGVWELDPRTNQVVWDERCRELFGFARATSLTFEEAVQGVHPDDRDRITQAIERAIDPHYKVNYDQIFRTIGIDDGQLRWVHFRGQSYFTPGGEAYRFAGIGQDVTQQVLDRQVLEDSRTQLRRVIEVSPVAMALHVGPDHRIELANDTILMFWGKDRSVLGHPFREAVPELAGQNFFELIDQVYATGEPYQALATPAQLAIDGQVSTYYFNFSLKPLRNGQGQVYATLNTAVDVTEQVLAYQRLADNEAHLKLLRNTVPAMIFYLDDQQRYQSYNETFRKWFGVDATEALGKTVREFLGEVAYQKVLPQLTAAYAGQQVGYELWSPSRMGESRWLAITYTPHKSEWGNVLGLIVHAADITQNKQIELDLRESEDALRNAINLAELGNFSIDLTTNQVTVSARVADWFGFDTQTVGTESFLRGVGERNRDHVRASLFNTLLPGSDGRYDLIHSVVSARTGQRRMLQAIGQAFFDTSGKPLQIEGTVKDITVQRELQMVLEQQVQKRTEELDAANEELLKINEELQESYDDMAMTNDQLNELNHLLSRSNENLQQFAYVASHDLQEPLRKIQSFGQLLQEQHSGDLGGGIDYLQRMQAAASRMSILIRDLLAYSRIATHQENRVPLSLNTVVSQVLLDLDLLIEETEATITVDPLPTLTGDETQLKQLFQNLLGNALKFRQPTVAPQIRVRYQQLDAGTLPPSLKLARYADVYYRIDVTDNGIGFEQKYTDRIFHVFQRLHGRAKYGGTGIGLAICEKVATNHGGAIVATSQPGQGATFSVYLPS</sequence>
<dbReference type="Pfam" id="PF02518">
    <property type="entry name" value="HATPase_c"/>
    <property type="match status" value="1"/>
</dbReference>
<dbReference type="InterPro" id="IPR000014">
    <property type="entry name" value="PAS"/>
</dbReference>
<dbReference type="Gene3D" id="3.30.450.20">
    <property type="entry name" value="PAS domain"/>
    <property type="match status" value="4"/>
</dbReference>
<evidence type="ECO:0000259" key="7">
    <source>
        <dbReference type="PROSITE" id="PS50109"/>
    </source>
</evidence>
<comment type="catalytic activity">
    <reaction evidence="1">
        <text>ATP + protein L-histidine = ADP + protein N-phospho-L-histidine.</text>
        <dbReference type="EC" id="2.7.13.3"/>
    </reaction>
</comment>
<comment type="caution">
    <text evidence="10">The sequence shown here is derived from an EMBL/GenBank/DDBJ whole genome shotgun (WGS) entry which is preliminary data.</text>
</comment>
<evidence type="ECO:0000256" key="5">
    <source>
        <dbReference type="ARBA" id="ARBA00022777"/>
    </source>
</evidence>
<dbReference type="SUPFAM" id="SSF47384">
    <property type="entry name" value="Homodimeric domain of signal transducing histidine kinase"/>
    <property type="match status" value="1"/>
</dbReference>
<accession>A0ABS3JN02</accession>
<feature type="domain" description="PAC" evidence="9">
    <location>
        <begin position="346"/>
        <end position="400"/>
    </location>
</feature>
<evidence type="ECO:0000259" key="8">
    <source>
        <dbReference type="PROSITE" id="PS50112"/>
    </source>
</evidence>
<evidence type="ECO:0000259" key="9">
    <source>
        <dbReference type="PROSITE" id="PS50113"/>
    </source>
</evidence>
<dbReference type="InterPro" id="IPR035965">
    <property type="entry name" value="PAS-like_dom_sf"/>
</dbReference>
<dbReference type="InterPro" id="IPR001610">
    <property type="entry name" value="PAC"/>
</dbReference>
<dbReference type="PROSITE" id="PS50113">
    <property type="entry name" value="PAC"/>
    <property type="match status" value="4"/>
</dbReference>